<proteinExistence type="predicted"/>
<name>A0A811MAA8_9POAL</name>
<dbReference type="EMBL" id="CAJGYO010000001">
    <property type="protein sequence ID" value="CAD6205640.1"/>
    <property type="molecule type" value="Genomic_DNA"/>
</dbReference>
<evidence type="ECO:0000313" key="2">
    <source>
        <dbReference type="Proteomes" id="UP000604825"/>
    </source>
</evidence>
<evidence type="ECO:0000313" key="1">
    <source>
        <dbReference type="EMBL" id="CAD6205640.1"/>
    </source>
</evidence>
<sequence length="87" mass="9566">MGSNGLMKASLTFGLPQLPHANHVQVNQGKARAYKSLQDSSYWAKVLYCFVDHFVAGRHAIYSQEVLMVLPWLGIFGSGKGEALAKE</sequence>
<comment type="caution">
    <text evidence="1">The sequence shown here is derived from an EMBL/GenBank/DDBJ whole genome shotgun (WGS) entry which is preliminary data.</text>
</comment>
<accession>A0A811MAA8</accession>
<protein>
    <submittedName>
        <fullName evidence="1">Uncharacterized protein</fullName>
    </submittedName>
</protein>
<keyword evidence="2" id="KW-1185">Reference proteome</keyword>
<dbReference type="Proteomes" id="UP000604825">
    <property type="component" value="Unassembled WGS sequence"/>
</dbReference>
<gene>
    <name evidence="1" type="ORF">NCGR_LOCUS3465</name>
</gene>
<reference evidence="1" key="1">
    <citation type="submission" date="2020-10" db="EMBL/GenBank/DDBJ databases">
        <authorList>
            <person name="Han B."/>
            <person name="Lu T."/>
            <person name="Zhao Q."/>
            <person name="Huang X."/>
            <person name="Zhao Y."/>
        </authorList>
    </citation>
    <scope>NUCLEOTIDE SEQUENCE</scope>
</reference>
<dbReference type="AlphaFoldDB" id="A0A811MAA8"/>
<organism evidence="1 2">
    <name type="scientific">Miscanthus lutarioriparius</name>
    <dbReference type="NCBI Taxonomy" id="422564"/>
    <lineage>
        <taxon>Eukaryota</taxon>
        <taxon>Viridiplantae</taxon>
        <taxon>Streptophyta</taxon>
        <taxon>Embryophyta</taxon>
        <taxon>Tracheophyta</taxon>
        <taxon>Spermatophyta</taxon>
        <taxon>Magnoliopsida</taxon>
        <taxon>Liliopsida</taxon>
        <taxon>Poales</taxon>
        <taxon>Poaceae</taxon>
        <taxon>PACMAD clade</taxon>
        <taxon>Panicoideae</taxon>
        <taxon>Andropogonodae</taxon>
        <taxon>Andropogoneae</taxon>
        <taxon>Saccharinae</taxon>
        <taxon>Miscanthus</taxon>
    </lineage>
</organism>